<keyword evidence="2" id="KW-1015">Disulfide bond</keyword>
<dbReference type="InterPro" id="IPR001314">
    <property type="entry name" value="Peptidase_S1A"/>
</dbReference>
<dbReference type="Pfam" id="PF00089">
    <property type="entry name" value="Trypsin"/>
    <property type="match status" value="3"/>
</dbReference>
<dbReference type="SMART" id="SM00020">
    <property type="entry name" value="Tryp_SPc"/>
    <property type="match status" value="1"/>
</dbReference>
<proteinExistence type="inferred from homology"/>
<feature type="region of interest" description="Disordered" evidence="3">
    <location>
        <begin position="254"/>
        <end position="281"/>
    </location>
</feature>
<evidence type="ECO:0000256" key="2">
    <source>
        <dbReference type="ARBA" id="ARBA00023157"/>
    </source>
</evidence>
<dbReference type="InterPro" id="IPR043504">
    <property type="entry name" value="Peptidase_S1_PA_chymotrypsin"/>
</dbReference>
<dbReference type="Gene3D" id="2.40.10.10">
    <property type="entry name" value="Trypsin-like serine proteases"/>
    <property type="match status" value="3"/>
</dbReference>
<feature type="region of interest" description="Disordered" evidence="3">
    <location>
        <begin position="307"/>
        <end position="487"/>
    </location>
</feature>
<feature type="domain" description="Peptidase S1" evidence="5">
    <location>
        <begin position="16"/>
        <end position="251"/>
    </location>
</feature>
<keyword evidence="4" id="KW-0732">Signal</keyword>
<evidence type="ECO:0000256" key="1">
    <source>
        <dbReference type="ARBA" id="ARBA00009228"/>
    </source>
</evidence>
<reference evidence="7" key="2">
    <citation type="submission" date="2025-08" db="UniProtKB">
        <authorList>
            <consortium name="RefSeq"/>
        </authorList>
    </citation>
    <scope>IDENTIFICATION</scope>
</reference>
<keyword evidence="6" id="KW-1185">Reference proteome</keyword>
<dbReference type="InterPro" id="IPR009003">
    <property type="entry name" value="Peptidase_S1_PA"/>
</dbReference>
<dbReference type="RefSeq" id="XP_072847508.1">
    <property type="nucleotide sequence ID" value="XM_072991407.1"/>
</dbReference>
<evidence type="ECO:0000313" key="7">
    <source>
        <dbReference type="RefSeq" id="XP_072847508.1"/>
    </source>
</evidence>
<name>A0ABM5FQ29_9SAUR</name>
<comment type="similarity">
    <text evidence="1">Belongs to the peptidase S1 family. Snake venom subfamily.</text>
</comment>
<feature type="signal peptide" evidence="4">
    <location>
        <begin position="1"/>
        <end position="19"/>
    </location>
</feature>
<sequence>MELLLGLCALFQLFIVSSGLCGFRHLLPKLAEAVPKKGATVEAPWLVNIYGNGQRCQGVVLSSWWVLTAANCFLSMSPSHVELTGAHGSINTQSVSQFMPHKGFSTWDTEPNNDLGLLLLSQPLDLRTKDMWPACVPKEEKADNTQEECRIFERSQDESTLKEIEVDALMTSKCVKRWPGTTEKMNLCVARKNSDQTDCRVPIGSPVICHNPDNKHWEVMGMVSRSLRKCTAPILASKVLTHLEWLKKEKAVEDPLNPRLDDNNQSSAPEEEELSPTAGQAVTFPTGLIYKPRSQEPSAALEVPVSLPDAEPTPVHPRKATKPSSTANNVILVASPSIQRSSHIAPTRTKTSRRKTSASVPSTSEQPSVVQSTETQQSSPVVSSTAEETSVAPTTVGKSTAEQQTSAVASSTTNQTPTTSTTLQTSTTTQQTSTTEQQPSTTQQPSTVSSTTKQTTAGPTTKRPPQTSPTFRPPHIIIIPATTPKPLPPPDHVHYIVVDPQFPKNKREESPSPDPSVALRGPSSMEVSFIPHFGLPVQVKLHQCEMGLAWNSNSHTYQLNKMAVLIDRKIGCGLRPGFVPKCPSCSEAEMGEFPWIVSLRLSIQHFCAGSILNPWWILTTANCANLIKNSETLALVQAGQVDASKASYSVQIRQALTHPGSLEQQDLHNLGLLELEEPLEFGPLVGPICLLDKADTMANFRDCWLPGWTMLDGGPTVLLKHHLDILNISKCSQLGDQLPNATFCINAQVGQEGVCKGDVGSPLICSDPKGGAWLQLGVLSSFDEACSHPYVFSSLPFYLPWLKRATKAAGHRYNLFVPWERLGAANNLRLLRQPESMIAQISAQLSMPWQVLIATCENQSCGGSILNRYWVLTTAQCVREADPGSTAVFVGLTHPKGYVKGIPVAGIYPYENGSSQYSLSDDYSLALLLLQKPITFGKHITRMTFTPKESWDSCKVMGLQMLQPGEVRFNPSAYQVKVLIPSDCAKEHPGVNPGVYCVVRDNSSYLPAGAVGEGAALLCHLETKSTKWSQVGLVSEPFPGSQTVVLSSSIASYVDWIEKTSKQAKHLFVMPHTSAARKPSSWLLLLLLSLFGGAELG</sequence>
<evidence type="ECO:0000256" key="4">
    <source>
        <dbReference type="SAM" id="SignalP"/>
    </source>
</evidence>
<feature type="compositionally biased region" description="Low complexity" evidence="3">
    <location>
        <begin position="410"/>
        <end position="461"/>
    </location>
</feature>
<dbReference type="SUPFAM" id="SSF50494">
    <property type="entry name" value="Trypsin-like serine proteases"/>
    <property type="match status" value="3"/>
</dbReference>
<dbReference type="InterPro" id="IPR001254">
    <property type="entry name" value="Trypsin_dom"/>
</dbReference>
<feature type="domain" description="Peptidase S1" evidence="5">
    <location>
        <begin position="574"/>
        <end position="807"/>
    </location>
</feature>
<feature type="compositionally biased region" description="Low complexity" evidence="3">
    <location>
        <begin position="473"/>
        <end position="482"/>
    </location>
</feature>
<dbReference type="PRINTS" id="PR00722">
    <property type="entry name" value="CHYMOTRYPSIN"/>
</dbReference>
<accession>A0ABM5FQ29</accession>
<feature type="domain" description="Peptidase S1" evidence="5">
    <location>
        <begin position="837"/>
        <end position="1062"/>
    </location>
</feature>
<dbReference type="PANTHER" id="PTHR24250">
    <property type="entry name" value="CHYMOTRYPSIN-RELATED"/>
    <property type="match status" value="1"/>
</dbReference>
<gene>
    <name evidence="7" type="primary">LOC110078627</name>
</gene>
<evidence type="ECO:0000259" key="5">
    <source>
        <dbReference type="PROSITE" id="PS50240"/>
    </source>
</evidence>
<evidence type="ECO:0000313" key="6">
    <source>
        <dbReference type="Proteomes" id="UP001652642"/>
    </source>
</evidence>
<dbReference type="PROSITE" id="PS50240">
    <property type="entry name" value="TRYPSIN_DOM"/>
    <property type="match status" value="3"/>
</dbReference>
<protein>
    <recommendedName>
        <fullName evidence="5">Peptidase S1 domain-containing protein</fullName>
    </recommendedName>
</protein>
<dbReference type="Proteomes" id="UP001652642">
    <property type="component" value="Chromosome 2"/>
</dbReference>
<dbReference type="PANTHER" id="PTHR24250:SF64">
    <property type="entry name" value="PEPTIDASE S1 DOMAIN-CONTAINING PROTEIN"/>
    <property type="match status" value="1"/>
</dbReference>
<dbReference type="GeneID" id="110078627"/>
<reference evidence="6" key="1">
    <citation type="submission" date="2025-05" db="UniProtKB">
        <authorList>
            <consortium name="RefSeq"/>
        </authorList>
    </citation>
    <scope>NUCLEOTIDE SEQUENCE [LARGE SCALE GENOMIC DNA]</scope>
</reference>
<feature type="chain" id="PRO_5046846057" description="Peptidase S1 domain-containing protein" evidence="4">
    <location>
        <begin position="20"/>
        <end position="1097"/>
    </location>
</feature>
<evidence type="ECO:0000256" key="3">
    <source>
        <dbReference type="SAM" id="MobiDB-lite"/>
    </source>
</evidence>
<organism evidence="6 7">
    <name type="scientific">Pogona vitticeps</name>
    <name type="common">central bearded dragon</name>
    <dbReference type="NCBI Taxonomy" id="103695"/>
    <lineage>
        <taxon>Eukaryota</taxon>
        <taxon>Metazoa</taxon>
        <taxon>Chordata</taxon>
        <taxon>Craniata</taxon>
        <taxon>Vertebrata</taxon>
        <taxon>Euteleostomi</taxon>
        <taxon>Lepidosauria</taxon>
        <taxon>Squamata</taxon>
        <taxon>Bifurcata</taxon>
        <taxon>Unidentata</taxon>
        <taxon>Episquamata</taxon>
        <taxon>Toxicofera</taxon>
        <taxon>Iguania</taxon>
        <taxon>Acrodonta</taxon>
        <taxon>Agamidae</taxon>
        <taxon>Amphibolurinae</taxon>
        <taxon>Pogona</taxon>
    </lineage>
</organism>
<feature type="compositionally biased region" description="Polar residues" evidence="3">
    <location>
        <begin position="386"/>
        <end position="409"/>
    </location>
</feature>
<feature type="compositionally biased region" description="Low complexity" evidence="3">
    <location>
        <begin position="366"/>
        <end position="385"/>
    </location>
</feature>